<evidence type="ECO:0000313" key="3">
    <source>
        <dbReference type="Proteomes" id="UP000285530"/>
    </source>
</evidence>
<dbReference type="InterPro" id="IPR029058">
    <property type="entry name" value="AB_hydrolase_fold"/>
</dbReference>
<keyword evidence="3" id="KW-1185">Reference proteome</keyword>
<dbReference type="InterPro" id="IPR000073">
    <property type="entry name" value="AB_hydrolase_1"/>
</dbReference>
<dbReference type="AlphaFoldDB" id="A0A418ZS35"/>
<evidence type="ECO:0000259" key="1">
    <source>
        <dbReference type="Pfam" id="PF12697"/>
    </source>
</evidence>
<accession>A0A418ZS35</accession>
<dbReference type="RefSeq" id="WP_119887417.1">
    <property type="nucleotide sequence ID" value="NZ_CP067169.1"/>
</dbReference>
<reference evidence="2 3" key="1">
    <citation type="submission" date="2018-09" db="EMBL/GenBank/DDBJ databases">
        <title>Paracoccus onubensis nov. sp. a moderate halophilic bacterium isolated from Gruta de las Maravillas (Aracena, Spain).</title>
        <authorList>
            <person name="Jurado V."/>
            <person name="Gutierrez-Patricio S."/>
            <person name="Gonzalez-Pimentel J.L."/>
            <person name="Laiz L."/>
            <person name="Saiz-Jimenez C."/>
        </authorList>
    </citation>
    <scope>NUCLEOTIDE SEQUENCE [LARGE SCALE GENOMIC DNA]</scope>
    <source>
        <strain evidence="2 3">DSM 19484</strain>
    </source>
</reference>
<dbReference type="EMBL" id="QZEV01000109">
    <property type="protein sequence ID" value="RJK98703.1"/>
    <property type="molecule type" value="Genomic_DNA"/>
</dbReference>
<dbReference type="PRINTS" id="PR00111">
    <property type="entry name" value="ABHYDROLASE"/>
</dbReference>
<sequence length="311" mass="32244">MIADLPDCPRPGQVITIPAEDPGPAAGALGFVLEPFQPLREQFIAITGIGLEDDGTGTDAGLRSLRLTAGPDGAQVAVMAAGQAGAQRVIFIHGSPGLAEEWRPFLADVPPGRLHLAPDRPGYGDSGADPVTDLQAHADALHPLLGPATQPGVVLVGYSYGGPVALRIAADRPDRVAGVLLVGAAADPGLEEIHPLQEVAALDFFAQLLPSELASSNAELMSLRPGLEDLAPDLAGLRQPVTILQGLGDTLVPAANVDYLRAMLPEPPTVILIEGADHFLPWTHAPLLTRSLDCLVASLPDQAPRDLSAGK</sequence>
<dbReference type="GO" id="GO:0016787">
    <property type="term" value="F:hydrolase activity"/>
    <property type="evidence" value="ECO:0007669"/>
    <property type="project" value="UniProtKB-KW"/>
</dbReference>
<protein>
    <submittedName>
        <fullName evidence="2">Alpha/beta hydrolase</fullName>
    </submittedName>
</protein>
<gene>
    <name evidence="2" type="ORF">D3P06_15535</name>
</gene>
<feature type="domain" description="AB hydrolase-1" evidence="1">
    <location>
        <begin position="89"/>
        <end position="286"/>
    </location>
</feature>
<dbReference type="Proteomes" id="UP000285530">
    <property type="component" value="Unassembled WGS sequence"/>
</dbReference>
<dbReference type="Gene3D" id="3.40.50.1820">
    <property type="entry name" value="alpha/beta hydrolase"/>
    <property type="match status" value="1"/>
</dbReference>
<evidence type="ECO:0000313" key="2">
    <source>
        <dbReference type="EMBL" id="RJK98703.1"/>
    </source>
</evidence>
<dbReference type="PANTHER" id="PTHR43689">
    <property type="entry name" value="HYDROLASE"/>
    <property type="match status" value="1"/>
</dbReference>
<keyword evidence="2" id="KW-0378">Hydrolase</keyword>
<comment type="caution">
    <text evidence="2">The sequence shown here is derived from an EMBL/GenBank/DDBJ whole genome shotgun (WGS) entry which is preliminary data.</text>
</comment>
<dbReference type="Pfam" id="PF12697">
    <property type="entry name" value="Abhydrolase_6"/>
    <property type="match status" value="1"/>
</dbReference>
<name>A0A418ZS35_9RHOB</name>
<dbReference type="SUPFAM" id="SSF53474">
    <property type="entry name" value="alpha/beta-Hydrolases"/>
    <property type="match status" value="1"/>
</dbReference>
<organism evidence="2 3">
    <name type="scientific">Paracoccus aestuarii</name>
    <dbReference type="NCBI Taxonomy" id="453842"/>
    <lineage>
        <taxon>Bacteria</taxon>
        <taxon>Pseudomonadati</taxon>
        <taxon>Pseudomonadota</taxon>
        <taxon>Alphaproteobacteria</taxon>
        <taxon>Rhodobacterales</taxon>
        <taxon>Paracoccaceae</taxon>
        <taxon>Paracoccus</taxon>
    </lineage>
</organism>
<proteinExistence type="predicted"/>
<dbReference type="OrthoDB" id="9804723at2"/>
<dbReference type="PANTHER" id="PTHR43689:SF8">
    <property type="entry name" value="ALPHA_BETA-HYDROLASES SUPERFAMILY PROTEIN"/>
    <property type="match status" value="1"/>
</dbReference>